<dbReference type="EMBL" id="SDIL01000045">
    <property type="protein sequence ID" value="RXK38624.1"/>
    <property type="molecule type" value="Genomic_DNA"/>
</dbReference>
<sequence length="614" mass="68166">MSPSSPAAAFNTELLVDIAAHLAVANDNSSLPPTSLTRSLSSCHSTYLLSHHLRLFQPLLTFGIALYNLTHPSSSSVATDCHTESLDQLNASNEINDQALINHLKTPDGQSALKRWQENLSASLASPVVTVSLPIIPLCQPSLPVLHQTSSSNDDSDASLDPTNTEVHYDDNKPIHQDQRDHTKPEDYHDLTIPPVVQHGNVNYQTSLDQIEIQTHTSHWHPYLLVRLQRSLFNTHSLTIGFVIPPPDLEVLIARTSLVISTFLNHPLPNLQRLCISSAAVEGASLLNDGTDHWLTRPGLWGFEAFMWRLNPTRVCISQPNPYISSSSSSITSTTNEIAQAQSQETHSQLVDPSSNPTATSNVNDPIVNLNGQGQASHLTDQPSTSVIGSDEDAPPQLQVSTSLHVNEIGHNEEQTIVEVGQNNIHNPNQPIIPTDLSSQSNQRMTLLLSPLCPKNNRIDHLNIRAWTLDWGILSLIARNISRAKVVRLELMMSESKMIEKDLSMSLVVLMRGISKSEDDAGILEVCDSSFFSTSRECSCLSISSLREKSTEQGSVDLLRRDMEGCFQKEEREKSERRLRRLQYMSIRFAISLFGDEMIENIHGRKRLKGIRFV</sequence>
<comment type="caution">
    <text evidence="2">The sequence shown here is derived from an EMBL/GenBank/DDBJ whole genome shotgun (WGS) entry which is preliminary data.</text>
</comment>
<protein>
    <submittedName>
        <fullName evidence="2">Uncharacterized protein</fullName>
    </submittedName>
</protein>
<dbReference type="AlphaFoldDB" id="A0A4Q1BLH7"/>
<organism evidence="2 3">
    <name type="scientific">Tremella mesenterica</name>
    <name type="common">Jelly fungus</name>
    <dbReference type="NCBI Taxonomy" id="5217"/>
    <lineage>
        <taxon>Eukaryota</taxon>
        <taxon>Fungi</taxon>
        <taxon>Dikarya</taxon>
        <taxon>Basidiomycota</taxon>
        <taxon>Agaricomycotina</taxon>
        <taxon>Tremellomycetes</taxon>
        <taxon>Tremellales</taxon>
        <taxon>Tremellaceae</taxon>
        <taxon>Tremella</taxon>
    </lineage>
</organism>
<proteinExistence type="predicted"/>
<evidence type="ECO:0000256" key="1">
    <source>
        <dbReference type="SAM" id="MobiDB-lite"/>
    </source>
</evidence>
<dbReference type="Proteomes" id="UP000289152">
    <property type="component" value="Unassembled WGS sequence"/>
</dbReference>
<keyword evidence="3" id="KW-1185">Reference proteome</keyword>
<evidence type="ECO:0000313" key="3">
    <source>
        <dbReference type="Proteomes" id="UP000289152"/>
    </source>
</evidence>
<evidence type="ECO:0000313" key="2">
    <source>
        <dbReference type="EMBL" id="RXK38624.1"/>
    </source>
</evidence>
<feature type="compositionally biased region" description="Basic and acidic residues" evidence="1">
    <location>
        <begin position="167"/>
        <end position="186"/>
    </location>
</feature>
<feature type="region of interest" description="Disordered" evidence="1">
    <location>
        <begin position="147"/>
        <end position="186"/>
    </location>
</feature>
<gene>
    <name evidence="2" type="ORF">M231_04130</name>
</gene>
<accession>A0A4Q1BLH7</accession>
<name>A0A4Q1BLH7_TREME</name>
<feature type="compositionally biased region" description="Polar residues" evidence="1">
    <location>
        <begin position="336"/>
        <end position="388"/>
    </location>
</feature>
<reference evidence="2 3" key="1">
    <citation type="submission" date="2016-06" db="EMBL/GenBank/DDBJ databases">
        <title>Evolution of pathogenesis and genome organization in the Tremellales.</title>
        <authorList>
            <person name="Cuomo C."/>
            <person name="Litvintseva A."/>
            <person name="Heitman J."/>
            <person name="Chen Y."/>
            <person name="Sun S."/>
            <person name="Springer D."/>
            <person name="Dromer F."/>
            <person name="Young S."/>
            <person name="Zeng Q."/>
            <person name="Chapman S."/>
            <person name="Gujja S."/>
            <person name="Saif S."/>
            <person name="Birren B."/>
        </authorList>
    </citation>
    <scope>NUCLEOTIDE SEQUENCE [LARGE SCALE GENOMIC DNA]</scope>
    <source>
        <strain evidence="2 3">ATCC 28783</strain>
    </source>
</reference>
<dbReference type="InParanoid" id="A0A4Q1BLH7"/>
<dbReference type="VEuPathDB" id="FungiDB:TREMEDRAFT_62282"/>
<feature type="region of interest" description="Disordered" evidence="1">
    <location>
        <begin position="328"/>
        <end position="397"/>
    </location>
</feature>